<keyword evidence="12" id="KW-1185">Reference proteome</keyword>
<evidence type="ECO:0000256" key="2">
    <source>
        <dbReference type="ARBA" id="ARBA00008807"/>
    </source>
</evidence>
<sequence length="833" mass="94302">MNFINGHTAETEAPPEGHAPTTPTNNGPIRRLVHSWRRASHPDVPEDASMLHFNDLNWDPPSSPSSSTDSFDLSEKGPSGPRTYSSGFSTRSSDIDTDSQDGSQYKDEPHLKEADEEIDEESPYAEVRAAISNKDDPNMPVNTFRMWFMGGVFAVLMSGINHLMGFRWPSVGISAIVVQLLALPFGRGLEYLLPRRKFTTFGYTWSFNPGPFNIKEHTVITVMANLLYSDAYCTAITATQEIFYGQQLSYKYKITLILSTQLLGYSYAGLVRQYLVWPSSMIWPGALVECALLNTLHKNYGEKSNRHMSRYKFFFLVTAIGALYYFIPGFLFTALSMFTWVCWIAPTNQTVNALFGYQTGLGMGFLTFDWSMISWLSSPLVSPWWSEANVFAGFVFFMWFLAPIFYFTNVFYTKYLPISAAMAFDNTGAPYQVSAIISDGVFNQTAYEAYSPLYLPATFIISYGAQFASLSAIIVHVFLWYRHDIIRQFRRSVRDERDVHARLMSAYPEVPHWWYLTLGLVSFGFGVAAIKVFDTDFPVWALVLAIVMALCFIVPIGIIRAVTNQLVTINVFSQIVAGYLLPNRPIAVMLFKTFSFVSMAQGISFTSDLKVGHYMKIPPRTMFMAQVLATILAAFVITAVQDWMFANIDNICTPLAKGDFTCPQITTFATSSLVWGAIGPQRMFSKGSLYNPMLWFFLLGAIVPIPCYFLARRYPRSLWRYINMPLIFSSTAVMPPSSGINYSSWIMVGFIFQYFMRRFHFRWWMRYNYILSAALDSGAVIGALIVFFSLIMPNGGVELNWWGNTVWQKTFDAMGMPALTVTPPEIFGLQTWS</sequence>
<dbReference type="Pfam" id="PF03169">
    <property type="entry name" value="OPT"/>
    <property type="match status" value="1"/>
</dbReference>
<dbReference type="GO" id="GO:0016020">
    <property type="term" value="C:membrane"/>
    <property type="evidence" value="ECO:0007669"/>
    <property type="project" value="UniProtKB-SubCell"/>
</dbReference>
<organism evidence="11 12">
    <name type="scientific">Meripilus lineatus</name>
    <dbReference type="NCBI Taxonomy" id="2056292"/>
    <lineage>
        <taxon>Eukaryota</taxon>
        <taxon>Fungi</taxon>
        <taxon>Dikarya</taxon>
        <taxon>Basidiomycota</taxon>
        <taxon>Agaricomycotina</taxon>
        <taxon>Agaricomycetes</taxon>
        <taxon>Polyporales</taxon>
        <taxon>Meripilaceae</taxon>
        <taxon>Meripilus</taxon>
    </lineage>
</organism>
<evidence type="ECO:0000313" key="12">
    <source>
        <dbReference type="Proteomes" id="UP001212997"/>
    </source>
</evidence>
<dbReference type="PANTHER" id="PTHR22601">
    <property type="entry name" value="ISP4 LIKE PROTEIN"/>
    <property type="match status" value="1"/>
</dbReference>
<dbReference type="Proteomes" id="UP001212997">
    <property type="component" value="Unassembled WGS sequence"/>
</dbReference>
<feature type="transmembrane region" description="Helical" evidence="10">
    <location>
        <begin position="693"/>
        <end position="711"/>
    </location>
</feature>
<dbReference type="EMBL" id="JANAWD010000127">
    <property type="protein sequence ID" value="KAJ3486237.1"/>
    <property type="molecule type" value="Genomic_DNA"/>
</dbReference>
<dbReference type="NCBIfam" id="TIGR00727">
    <property type="entry name" value="ISP4_OPT"/>
    <property type="match status" value="1"/>
</dbReference>
<name>A0AAD5V540_9APHY</name>
<evidence type="ECO:0000256" key="8">
    <source>
        <dbReference type="ARBA" id="ARBA00023136"/>
    </source>
</evidence>
<keyword evidence="5" id="KW-0571">Peptide transport</keyword>
<dbReference type="GO" id="GO:0035673">
    <property type="term" value="F:oligopeptide transmembrane transporter activity"/>
    <property type="evidence" value="ECO:0007669"/>
    <property type="project" value="InterPro"/>
</dbReference>
<evidence type="ECO:0000313" key="11">
    <source>
        <dbReference type="EMBL" id="KAJ3486237.1"/>
    </source>
</evidence>
<evidence type="ECO:0000256" key="4">
    <source>
        <dbReference type="ARBA" id="ARBA00022692"/>
    </source>
</evidence>
<gene>
    <name evidence="11" type="ORF">NLI96_g4363</name>
</gene>
<dbReference type="InterPro" id="IPR004648">
    <property type="entry name" value="Oligpept_transpt"/>
</dbReference>
<feature type="compositionally biased region" description="Basic and acidic residues" evidence="9">
    <location>
        <begin position="104"/>
        <end position="113"/>
    </location>
</feature>
<evidence type="ECO:0000256" key="5">
    <source>
        <dbReference type="ARBA" id="ARBA00022856"/>
    </source>
</evidence>
<evidence type="ECO:0000256" key="1">
    <source>
        <dbReference type="ARBA" id="ARBA00004141"/>
    </source>
</evidence>
<feature type="transmembrane region" description="Helical" evidence="10">
    <location>
        <begin position="566"/>
        <end position="582"/>
    </location>
</feature>
<comment type="subcellular location">
    <subcellularLocation>
        <location evidence="1">Membrane</location>
        <topology evidence="1">Multi-pass membrane protein</topology>
    </subcellularLocation>
</comment>
<evidence type="ECO:0000256" key="10">
    <source>
        <dbReference type="SAM" id="Phobius"/>
    </source>
</evidence>
<keyword evidence="3" id="KW-0813">Transport</keyword>
<feature type="transmembrane region" description="Helical" evidence="10">
    <location>
        <begin position="539"/>
        <end position="559"/>
    </location>
</feature>
<feature type="transmembrane region" description="Helical" evidence="10">
    <location>
        <begin position="170"/>
        <end position="189"/>
    </location>
</feature>
<dbReference type="InterPro" id="IPR004813">
    <property type="entry name" value="OPT"/>
</dbReference>
<feature type="transmembrane region" description="Helical" evidence="10">
    <location>
        <begin position="355"/>
        <end position="376"/>
    </location>
</feature>
<evidence type="ECO:0008006" key="13">
    <source>
        <dbReference type="Google" id="ProtNLM"/>
    </source>
</evidence>
<accession>A0AAD5V540</accession>
<feature type="transmembrane region" description="Helical" evidence="10">
    <location>
        <begin position="460"/>
        <end position="481"/>
    </location>
</feature>
<protein>
    <recommendedName>
        <fullName evidence="13">OPT oligopeptide transporter</fullName>
    </recommendedName>
</protein>
<feature type="transmembrane region" description="Helical" evidence="10">
    <location>
        <begin position="144"/>
        <end position="164"/>
    </location>
</feature>
<proteinExistence type="inferred from homology"/>
<feature type="transmembrane region" description="Helical" evidence="10">
    <location>
        <begin position="768"/>
        <end position="792"/>
    </location>
</feature>
<dbReference type="GO" id="GO:0015031">
    <property type="term" value="P:protein transport"/>
    <property type="evidence" value="ECO:0007669"/>
    <property type="project" value="UniProtKB-KW"/>
</dbReference>
<feature type="transmembrane region" description="Helical" evidence="10">
    <location>
        <begin position="513"/>
        <end position="533"/>
    </location>
</feature>
<feature type="compositionally biased region" description="Acidic residues" evidence="9">
    <location>
        <begin position="114"/>
        <end position="123"/>
    </location>
</feature>
<keyword evidence="6" id="KW-0653">Protein transport</keyword>
<feature type="region of interest" description="Disordered" evidence="9">
    <location>
        <begin position="1"/>
        <end position="124"/>
    </location>
</feature>
<keyword evidence="7 10" id="KW-1133">Transmembrane helix</keyword>
<reference evidence="11" key="1">
    <citation type="submission" date="2022-07" db="EMBL/GenBank/DDBJ databases">
        <title>Genome Sequence of Physisporinus lineatus.</title>
        <authorList>
            <person name="Buettner E."/>
        </authorList>
    </citation>
    <scope>NUCLEOTIDE SEQUENCE</scope>
    <source>
        <strain evidence="11">VT162</strain>
    </source>
</reference>
<comment type="caution">
    <text evidence="11">The sequence shown here is derived from an EMBL/GenBank/DDBJ whole genome shotgun (WGS) entry which is preliminary data.</text>
</comment>
<feature type="compositionally biased region" description="Polar residues" evidence="9">
    <location>
        <begin position="82"/>
        <end position="92"/>
    </location>
</feature>
<feature type="transmembrane region" description="Helical" evidence="10">
    <location>
        <begin position="621"/>
        <end position="640"/>
    </location>
</feature>
<evidence type="ECO:0000256" key="3">
    <source>
        <dbReference type="ARBA" id="ARBA00022448"/>
    </source>
</evidence>
<feature type="transmembrane region" description="Helical" evidence="10">
    <location>
        <begin position="313"/>
        <end position="335"/>
    </location>
</feature>
<evidence type="ECO:0000256" key="7">
    <source>
        <dbReference type="ARBA" id="ARBA00022989"/>
    </source>
</evidence>
<evidence type="ECO:0000256" key="9">
    <source>
        <dbReference type="SAM" id="MobiDB-lite"/>
    </source>
</evidence>
<keyword evidence="8 10" id="KW-0472">Membrane</keyword>
<evidence type="ECO:0000256" key="6">
    <source>
        <dbReference type="ARBA" id="ARBA00022927"/>
    </source>
</evidence>
<dbReference type="AlphaFoldDB" id="A0AAD5V540"/>
<feature type="transmembrane region" description="Helical" evidence="10">
    <location>
        <begin position="388"/>
        <end position="407"/>
    </location>
</feature>
<dbReference type="NCBIfam" id="TIGR00728">
    <property type="entry name" value="OPT_sfam"/>
    <property type="match status" value="1"/>
</dbReference>
<keyword evidence="4 10" id="KW-0812">Transmembrane</keyword>
<comment type="similarity">
    <text evidence="2">Belongs to the oligopeptide OPT transporter family.</text>
</comment>